<feature type="region of interest" description="Disordered" evidence="1">
    <location>
        <begin position="61"/>
        <end position="96"/>
    </location>
</feature>
<dbReference type="AlphaFoldDB" id="A0AAV7S747"/>
<protein>
    <submittedName>
        <fullName evidence="2">Uncharacterized protein</fullName>
    </submittedName>
</protein>
<dbReference type="Proteomes" id="UP001066276">
    <property type="component" value="Chromosome 5"/>
</dbReference>
<evidence type="ECO:0000313" key="2">
    <source>
        <dbReference type="EMBL" id="KAJ1159379.1"/>
    </source>
</evidence>
<sequence length="96" mass="10060">MCRASMSLLFQDKSAIWVQKQGCISGCRIFHSAGWGGTKSPVLLASLRGGEDRHIALKNTQLHPGCGTHPGAPPGKDRAKTRPRRGASAPGRGGGV</sequence>
<organism evidence="2 3">
    <name type="scientific">Pleurodeles waltl</name>
    <name type="common">Iberian ribbed newt</name>
    <dbReference type="NCBI Taxonomy" id="8319"/>
    <lineage>
        <taxon>Eukaryota</taxon>
        <taxon>Metazoa</taxon>
        <taxon>Chordata</taxon>
        <taxon>Craniata</taxon>
        <taxon>Vertebrata</taxon>
        <taxon>Euteleostomi</taxon>
        <taxon>Amphibia</taxon>
        <taxon>Batrachia</taxon>
        <taxon>Caudata</taxon>
        <taxon>Salamandroidea</taxon>
        <taxon>Salamandridae</taxon>
        <taxon>Pleurodelinae</taxon>
        <taxon>Pleurodeles</taxon>
    </lineage>
</organism>
<keyword evidence="3" id="KW-1185">Reference proteome</keyword>
<gene>
    <name evidence="2" type="ORF">NDU88_012046</name>
</gene>
<dbReference type="EMBL" id="JANPWB010000009">
    <property type="protein sequence ID" value="KAJ1159379.1"/>
    <property type="molecule type" value="Genomic_DNA"/>
</dbReference>
<name>A0AAV7S747_PLEWA</name>
<reference evidence="2" key="1">
    <citation type="journal article" date="2022" name="bioRxiv">
        <title>Sequencing and chromosome-scale assembly of the giantPleurodeles waltlgenome.</title>
        <authorList>
            <person name="Brown T."/>
            <person name="Elewa A."/>
            <person name="Iarovenko S."/>
            <person name="Subramanian E."/>
            <person name="Araus A.J."/>
            <person name="Petzold A."/>
            <person name="Susuki M."/>
            <person name="Suzuki K.-i.T."/>
            <person name="Hayashi T."/>
            <person name="Toyoda A."/>
            <person name="Oliveira C."/>
            <person name="Osipova E."/>
            <person name="Leigh N.D."/>
            <person name="Simon A."/>
            <person name="Yun M.H."/>
        </authorList>
    </citation>
    <scope>NUCLEOTIDE SEQUENCE</scope>
    <source>
        <strain evidence="2">20211129_DDA</strain>
        <tissue evidence="2">Liver</tissue>
    </source>
</reference>
<evidence type="ECO:0000313" key="3">
    <source>
        <dbReference type="Proteomes" id="UP001066276"/>
    </source>
</evidence>
<proteinExistence type="predicted"/>
<comment type="caution">
    <text evidence="2">The sequence shown here is derived from an EMBL/GenBank/DDBJ whole genome shotgun (WGS) entry which is preliminary data.</text>
</comment>
<evidence type="ECO:0000256" key="1">
    <source>
        <dbReference type="SAM" id="MobiDB-lite"/>
    </source>
</evidence>
<accession>A0AAV7S747</accession>